<dbReference type="Proteomes" id="UP000291301">
    <property type="component" value="Unassembled WGS sequence"/>
</dbReference>
<dbReference type="NCBIfam" id="NF033788">
    <property type="entry name" value="HTH_metalloreg"/>
    <property type="match status" value="1"/>
</dbReference>
<dbReference type="PRINTS" id="PR00778">
    <property type="entry name" value="HTHARSR"/>
</dbReference>
<dbReference type="AlphaFoldDB" id="A0A4R0PAL8"/>
<dbReference type="OrthoDB" id="9804742at2"/>
<dbReference type="InterPro" id="IPR036390">
    <property type="entry name" value="WH_DNA-bd_sf"/>
</dbReference>
<dbReference type="InterPro" id="IPR001845">
    <property type="entry name" value="HTH_ArsR_DNA-bd_dom"/>
</dbReference>
<dbReference type="PANTHER" id="PTHR33154">
    <property type="entry name" value="TRANSCRIPTIONAL REGULATOR, ARSR FAMILY"/>
    <property type="match status" value="1"/>
</dbReference>
<proteinExistence type="predicted"/>
<accession>A0A4R0PAL8</accession>
<dbReference type="InterPro" id="IPR051081">
    <property type="entry name" value="HTH_MetalResp_TranReg"/>
</dbReference>
<reference evidence="5 6" key="1">
    <citation type="journal article" date="2015" name="Antonie Van Leeuwenhoek">
        <title>Oricola cellulosilytica gen. nov., sp. nov., a cellulose-degrading bacterium of the family Phyllobacteriaceae isolated from surface seashore water, and emended descriptions of Mesorhizobium loti and Phyllobacterium myrsinacearum.</title>
        <authorList>
            <person name="Hameed A."/>
            <person name="Shahina M."/>
            <person name="Lai W.A."/>
            <person name="Lin S.Y."/>
            <person name="Young L.S."/>
            <person name="Liu Y.C."/>
            <person name="Hsu Y.H."/>
            <person name="Young C.C."/>
        </authorList>
    </citation>
    <scope>NUCLEOTIDE SEQUENCE [LARGE SCALE GENOMIC DNA]</scope>
    <source>
        <strain evidence="5 6">KCTC 52183</strain>
    </source>
</reference>
<protein>
    <submittedName>
        <fullName evidence="5">Transcriptional regulator</fullName>
    </submittedName>
</protein>
<dbReference type="SMART" id="SM00418">
    <property type="entry name" value="HTH_ARSR"/>
    <property type="match status" value="1"/>
</dbReference>
<dbReference type="CDD" id="cd00090">
    <property type="entry name" value="HTH_ARSR"/>
    <property type="match status" value="1"/>
</dbReference>
<evidence type="ECO:0000256" key="2">
    <source>
        <dbReference type="ARBA" id="ARBA00023125"/>
    </source>
</evidence>
<dbReference type="InterPro" id="IPR036388">
    <property type="entry name" value="WH-like_DNA-bd_sf"/>
</dbReference>
<sequence length="111" mass="12055">MNPGIMDATRLTERLAALAHPARLEIVLHLARTDGCGCGDVVDTLPLAQSTVSQHLKVLLEADLITHERKRPRSTYRLNRDALLAVSEHLNAIVDQCCVGACCGGKSNRLD</sequence>
<comment type="caution">
    <text evidence="5">The sequence shown here is derived from an EMBL/GenBank/DDBJ whole genome shotgun (WGS) entry which is preliminary data.</text>
</comment>
<dbReference type="PANTHER" id="PTHR33154:SF15">
    <property type="entry name" value="REGULATORY PROTEIN ARSR"/>
    <property type="match status" value="1"/>
</dbReference>
<dbReference type="Pfam" id="PF12840">
    <property type="entry name" value="HTH_20"/>
    <property type="match status" value="1"/>
</dbReference>
<keyword evidence="3" id="KW-0804">Transcription</keyword>
<keyword evidence="6" id="KW-1185">Reference proteome</keyword>
<evidence type="ECO:0000256" key="3">
    <source>
        <dbReference type="ARBA" id="ARBA00023163"/>
    </source>
</evidence>
<dbReference type="EMBL" id="SJST01000003">
    <property type="protein sequence ID" value="TCD14281.1"/>
    <property type="molecule type" value="Genomic_DNA"/>
</dbReference>
<dbReference type="InterPro" id="IPR011991">
    <property type="entry name" value="ArsR-like_HTH"/>
</dbReference>
<dbReference type="RefSeq" id="WP_131568155.1">
    <property type="nucleotide sequence ID" value="NZ_JAINFK010000002.1"/>
</dbReference>
<evidence type="ECO:0000256" key="1">
    <source>
        <dbReference type="ARBA" id="ARBA00023015"/>
    </source>
</evidence>
<dbReference type="Gene3D" id="1.10.10.10">
    <property type="entry name" value="Winged helix-like DNA-binding domain superfamily/Winged helix DNA-binding domain"/>
    <property type="match status" value="1"/>
</dbReference>
<dbReference type="PROSITE" id="PS50987">
    <property type="entry name" value="HTH_ARSR_2"/>
    <property type="match status" value="1"/>
</dbReference>
<evidence type="ECO:0000259" key="4">
    <source>
        <dbReference type="PROSITE" id="PS50987"/>
    </source>
</evidence>
<name>A0A4R0PAL8_9HYPH</name>
<organism evidence="5 6">
    <name type="scientific">Oricola cellulosilytica</name>
    <dbReference type="NCBI Taxonomy" id="1429082"/>
    <lineage>
        <taxon>Bacteria</taxon>
        <taxon>Pseudomonadati</taxon>
        <taxon>Pseudomonadota</taxon>
        <taxon>Alphaproteobacteria</taxon>
        <taxon>Hyphomicrobiales</taxon>
        <taxon>Ahrensiaceae</taxon>
        <taxon>Oricola</taxon>
    </lineage>
</organism>
<feature type="domain" description="HTH arsR-type" evidence="4">
    <location>
        <begin position="3"/>
        <end position="98"/>
    </location>
</feature>
<evidence type="ECO:0000313" key="6">
    <source>
        <dbReference type="Proteomes" id="UP000291301"/>
    </source>
</evidence>
<dbReference type="GO" id="GO:0003700">
    <property type="term" value="F:DNA-binding transcription factor activity"/>
    <property type="evidence" value="ECO:0007669"/>
    <property type="project" value="InterPro"/>
</dbReference>
<dbReference type="GO" id="GO:0003677">
    <property type="term" value="F:DNA binding"/>
    <property type="evidence" value="ECO:0007669"/>
    <property type="project" value="UniProtKB-KW"/>
</dbReference>
<evidence type="ECO:0000313" key="5">
    <source>
        <dbReference type="EMBL" id="TCD14281.1"/>
    </source>
</evidence>
<dbReference type="SUPFAM" id="SSF46785">
    <property type="entry name" value="Winged helix' DNA-binding domain"/>
    <property type="match status" value="1"/>
</dbReference>
<keyword evidence="2" id="KW-0238">DNA-binding</keyword>
<gene>
    <name evidence="5" type="ORF">E0D97_09380</name>
</gene>
<keyword evidence="1" id="KW-0805">Transcription regulation</keyword>